<accession>A0A8J4S0W0</accession>
<dbReference type="PANTHER" id="PTHR33356:SF17">
    <property type="entry name" value="TPX2 CENTRAL DOMAIN-CONTAINING PROTEIN"/>
    <property type="match status" value="1"/>
</dbReference>
<gene>
    <name evidence="2" type="ORF">CMV_000950</name>
</gene>
<keyword evidence="3" id="KW-1185">Reference proteome</keyword>
<protein>
    <submittedName>
        <fullName evidence="2">Uncharacterized protein</fullName>
    </submittedName>
</protein>
<dbReference type="PANTHER" id="PTHR33356">
    <property type="entry name" value="TIP41-LIKE PROTEIN"/>
    <property type="match status" value="1"/>
</dbReference>
<feature type="compositionally biased region" description="Low complexity" evidence="1">
    <location>
        <begin position="130"/>
        <end position="152"/>
    </location>
</feature>
<proteinExistence type="predicted"/>
<name>A0A8J4S0W0_9ROSI</name>
<feature type="compositionally biased region" description="Polar residues" evidence="1">
    <location>
        <begin position="258"/>
        <end position="281"/>
    </location>
</feature>
<evidence type="ECO:0000313" key="2">
    <source>
        <dbReference type="EMBL" id="KAF3975797.1"/>
    </source>
</evidence>
<evidence type="ECO:0000313" key="3">
    <source>
        <dbReference type="Proteomes" id="UP000737018"/>
    </source>
</evidence>
<dbReference type="EMBL" id="JRKL02000054">
    <property type="protein sequence ID" value="KAF3975797.1"/>
    <property type="molecule type" value="Genomic_DNA"/>
</dbReference>
<evidence type="ECO:0000256" key="1">
    <source>
        <dbReference type="SAM" id="MobiDB-lite"/>
    </source>
</evidence>
<sequence>MAKCLGDSELWLPSKFLTEEEALMDKENLNKNGFNTTTTATGFEPSLTFPTEFPYEFDSFASSSALSSPVESVAGSTETESSDEEDFFAGLTRRLTQSSLQETQKLTVPSSFSHTKPEWVMAGSPQSTLSGIGSWSGRSGVSSNGSPNGPSQFPSPPTTPFGAQNDTWDLIYAAAGQVARLKVSGESQKYNTQSRGLLSYPSTIPTATSAAPKSCNFGLYPNQPLAHNLPQTAQQFQHVMKPQCSSIWGRQQVKVGLATQQQREPQMQIQTQSRVRSTNGYESGRSGARPLGLPQSAWPSLQAQQQNQVPNPNGSSMRAGVLLSGSNTSVKRECAGTGVFLPRRYSNPPDSRKKTSCPTVLVPAKVVQALNLNFDDMNGHVQPRFYTGFTSDHDAIVVRRNALLAQQRRSLRTEGALNHEVHLPQEWTY</sequence>
<comment type="caution">
    <text evidence="2">The sequence shown here is derived from an EMBL/GenBank/DDBJ whole genome shotgun (WGS) entry which is preliminary data.</text>
</comment>
<dbReference type="AlphaFoldDB" id="A0A8J4S0W0"/>
<feature type="region of interest" description="Disordered" evidence="1">
    <location>
        <begin position="258"/>
        <end position="295"/>
    </location>
</feature>
<dbReference type="Proteomes" id="UP000737018">
    <property type="component" value="Unassembled WGS sequence"/>
</dbReference>
<feature type="region of interest" description="Disordered" evidence="1">
    <location>
        <begin position="123"/>
        <end position="164"/>
    </location>
</feature>
<dbReference type="OrthoDB" id="1060058at2759"/>
<reference evidence="2" key="1">
    <citation type="submission" date="2020-03" db="EMBL/GenBank/DDBJ databases">
        <title>Castanea mollissima Vanexum genome sequencing.</title>
        <authorList>
            <person name="Staton M."/>
        </authorList>
    </citation>
    <scope>NUCLEOTIDE SEQUENCE</scope>
    <source>
        <tissue evidence="2">Leaf</tissue>
    </source>
</reference>
<organism evidence="2 3">
    <name type="scientific">Castanea mollissima</name>
    <name type="common">Chinese chestnut</name>
    <dbReference type="NCBI Taxonomy" id="60419"/>
    <lineage>
        <taxon>Eukaryota</taxon>
        <taxon>Viridiplantae</taxon>
        <taxon>Streptophyta</taxon>
        <taxon>Embryophyta</taxon>
        <taxon>Tracheophyta</taxon>
        <taxon>Spermatophyta</taxon>
        <taxon>Magnoliopsida</taxon>
        <taxon>eudicotyledons</taxon>
        <taxon>Gunneridae</taxon>
        <taxon>Pentapetalae</taxon>
        <taxon>rosids</taxon>
        <taxon>fabids</taxon>
        <taxon>Fagales</taxon>
        <taxon>Fagaceae</taxon>
        <taxon>Castanea</taxon>
    </lineage>
</organism>